<reference evidence="2 3" key="1">
    <citation type="journal article" date="2021" name="Microorganisms">
        <title>Acidisoma silvae sp. nov. and Acidisomacellulosilytica sp. nov., Two Acidophilic Bacteria Isolated from Decaying Wood, Hydrolyzing Cellulose and Producing Poly-3-hydroxybutyrate.</title>
        <authorList>
            <person name="Mieszkin S."/>
            <person name="Pouder E."/>
            <person name="Uroz S."/>
            <person name="Simon-Colin C."/>
            <person name="Alain K."/>
        </authorList>
    </citation>
    <scope>NUCLEOTIDE SEQUENCE [LARGE SCALE GENOMIC DNA]</scope>
    <source>
        <strain evidence="2 3">HW T5.17</strain>
    </source>
</reference>
<dbReference type="EMBL" id="JAESVA010000020">
    <property type="protein sequence ID" value="MCB8884009.1"/>
    <property type="molecule type" value="Genomic_DNA"/>
</dbReference>
<accession>A0A964E6W4</accession>
<evidence type="ECO:0000313" key="2">
    <source>
        <dbReference type="EMBL" id="MCB8884009.1"/>
    </source>
</evidence>
<dbReference type="InterPro" id="IPR036844">
    <property type="entry name" value="Hint_dom_sf"/>
</dbReference>
<dbReference type="Gene3D" id="2.170.16.10">
    <property type="entry name" value="Hedgehog/Intein (Hint) domain"/>
    <property type="match status" value="1"/>
</dbReference>
<comment type="caution">
    <text evidence="2">The sequence shown here is derived from an EMBL/GenBank/DDBJ whole genome shotgun (WGS) entry which is preliminary data.</text>
</comment>
<keyword evidence="3" id="KW-1185">Reference proteome</keyword>
<name>A0A964E6W4_9PROT</name>
<feature type="domain" description="Hedgehog/Intein (Hint)" evidence="1">
    <location>
        <begin position="128"/>
        <end position="260"/>
    </location>
</feature>
<organism evidence="2 3">
    <name type="scientific">Acidisoma cellulosilyticum</name>
    <dbReference type="NCBI Taxonomy" id="2802395"/>
    <lineage>
        <taxon>Bacteria</taxon>
        <taxon>Pseudomonadati</taxon>
        <taxon>Pseudomonadota</taxon>
        <taxon>Alphaproteobacteria</taxon>
        <taxon>Acetobacterales</taxon>
        <taxon>Acidocellaceae</taxon>
        <taxon>Acidisoma</taxon>
    </lineage>
</organism>
<proteinExistence type="predicted"/>
<protein>
    <submittedName>
        <fullName evidence="2">Hint domain-containing protein</fullName>
    </submittedName>
</protein>
<sequence>MPTDELTFSALLNRMSYDFDLILTVDAHGLVTDASGTIISALGQETTVTALQDTVGNNVTFDQQLRLPDQRFVSSAPYADTNGIGFSDSSGNEYDLFSISYIPADTFITYNSPGPAYTARYISLEPNCYLSGTRIKTAEGSICVENLVIGDTLLTIDGVSKPVKWIGHRHVDCKRHPVPTKVLPVEIQTNAFGSGLPGSSLFLSPDHGVFVEGVLIPIKHLINGTTIRQVKVETLTYFHIELEEHSIIFAEGLPCETYLESGQRCAFDNSSEATTFHPQFEPHPDQHFMWESVGFAPLVVSGPLLSRTRAAIARQSAAMASGICRAA</sequence>
<dbReference type="RefSeq" id="WP_227310750.1">
    <property type="nucleotide sequence ID" value="NZ_JAESVA010000020.1"/>
</dbReference>
<dbReference type="AlphaFoldDB" id="A0A964E6W4"/>
<dbReference type="Pfam" id="PF13403">
    <property type="entry name" value="Hint_2"/>
    <property type="match status" value="1"/>
</dbReference>
<evidence type="ECO:0000313" key="3">
    <source>
        <dbReference type="Proteomes" id="UP000721844"/>
    </source>
</evidence>
<dbReference type="SUPFAM" id="SSF51294">
    <property type="entry name" value="Hedgehog/intein (Hint) domain"/>
    <property type="match status" value="1"/>
</dbReference>
<evidence type="ECO:0000259" key="1">
    <source>
        <dbReference type="Pfam" id="PF13403"/>
    </source>
</evidence>
<dbReference type="Proteomes" id="UP000721844">
    <property type="component" value="Unassembled WGS sequence"/>
</dbReference>
<dbReference type="InterPro" id="IPR028992">
    <property type="entry name" value="Hedgehog/Intein_dom"/>
</dbReference>
<gene>
    <name evidence="2" type="ORF">ACELLULO517_27475</name>
</gene>